<dbReference type="OrthoDB" id="6196416at2"/>
<evidence type="ECO:0008006" key="4">
    <source>
        <dbReference type="Google" id="ProtNLM"/>
    </source>
</evidence>
<gene>
    <name evidence="2" type="ORF">EDC50_2064</name>
</gene>
<dbReference type="Proteomes" id="UP000269708">
    <property type="component" value="Unassembled WGS sequence"/>
</dbReference>
<feature type="chain" id="PRO_5018106242" description="DUF4440 domain-containing protein" evidence="1">
    <location>
        <begin position="23"/>
        <end position="139"/>
    </location>
</feature>
<protein>
    <recommendedName>
        <fullName evidence="4">DUF4440 domain-containing protein</fullName>
    </recommendedName>
</protein>
<evidence type="ECO:0000313" key="2">
    <source>
        <dbReference type="EMBL" id="RPE80232.1"/>
    </source>
</evidence>
<name>A0A3N4VB67_9GAMM</name>
<dbReference type="EMBL" id="RKQN01000002">
    <property type="protein sequence ID" value="RPE80232.1"/>
    <property type="molecule type" value="Genomic_DNA"/>
</dbReference>
<reference evidence="2 3" key="1">
    <citation type="submission" date="2018-11" db="EMBL/GenBank/DDBJ databases">
        <title>Genomic Encyclopedia of Type Strains, Phase IV (KMG-IV): sequencing the most valuable type-strain genomes for metagenomic binning, comparative biology and taxonomic classification.</title>
        <authorList>
            <person name="Goeker M."/>
        </authorList>
    </citation>
    <scope>NUCLEOTIDE SEQUENCE [LARGE SCALE GENOMIC DNA]</scope>
    <source>
        <strain evidence="2 3">DSM 25623</strain>
    </source>
</reference>
<proteinExistence type="predicted"/>
<comment type="caution">
    <text evidence="2">The sequence shown here is derived from an EMBL/GenBank/DDBJ whole genome shotgun (WGS) entry which is preliminary data.</text>
</comment>
<accession>A0A3N4VB67</accession>
<keyword evidence="1" id="KW-0732">Signal</keyword>
<feature type="signal peptide" evidence="1">
    <location>
        <begin position="1"/>
        <end position="22"/>
    </location>
</feature>
<organism evidence="2 3">
    <name type="scientific">Vulcaniibacterium tengchongense</name>
    <dbReference type="NCBI Taxonomy" id="1273429"/>
    <lineage>
        <taxon>Bacteria</taxon>
        <taxon>Pseudomonadati</taxon>
        <taxon>Pseudomonadota</taxon>
        <taxon>Gammaproteobacteria</taxon>
        <taxon>Lysobacterales</taxon>
        <taxon>Lysobacteraceae</taxon>
        <taxon>Vulcaniibacterium</taxon>
    </lineage>
</organism>
<sequence>MRLPLIAAALLGLLLVAGPAAASRKSDALERNQYAWSGAIRWGDFEGALNLIDPAYRQAHPVTELELERYRQVQITAYRDRGASADMKAGEAVREIEIGVVNRHTQAERTVRYREQWRWDPEARTWWLTSGLPDLWDGR</sequence>
<evidence type="ECO:0000313" key="3">
    <source>
        <dbReference type="Proteomes" id="UP000269708"/>
    </source>
</evidence>
<dbReference type="RefSeq" id="WP_123770374.1">
    <property type="nucleotide sequence ID" value="NZ_RKQN01000002.1"/>
</dbReference>
<evidence type="ECO:0000256" key="1">
    <source>
        <dbReference type="SAM" id="SignalP"/>
    </source>
</evidence>
<dbReference type="AlphaFoldDB" id="A0A3N4VB67"/>
<keyword evidence="3" id="KW-1185">Reference proteome</keyword>